<reference evidence="11 12" key="1">
    <citation type="journal article" date="2003" name="DNA Res.">
        <title>Complete genome structure of Gloeobacter violaceus PCC 7421, a cyanobacterium that lacks thylakoids.</title>
        <authorList>
            <person name="Nakamura Y."/>
            <person name="Kaneko T."/>
            <person name="Sato S."/>
            <person name="Mimuro M."/>
            <person name="Miyashita H."/>
            <person name="Tsuchiya T."/>
            <person name="Sasamoto S."/>
            <person name="Watanabe A."/>
            <person name="Kawashima K."/>
            <person name="Kishida Y."/>
            <person name="Kiyokawa C."/>
            <person name="Kohara M."/>
            <person name="Matsumoto M."/>
            <person name="Matsuno A."/>
            <person name="Nakazaki N."/>
            <person name="Shimpo S."/>
            <person name="Takeuchi C."/>
            <person name="Yamada M."/>
            <person name="Tabata S."/>
        </authorList>
    </citation>
    <scope>NUCLEOTIDE SEQUENCE [LARGE SCALE GENOMIC DNA]</scope>
    <source>
        <strain evidence="12">ATCC 29082 / PCC 7421</strain>
    </source>
</reference>
<evidence type="ECO:0000256" key="7">
    <source>
        <dbReference type="ARBA" id="ARBA00022840"/>
    </source>
</evidence>
<evidence type="ECO:0000256" key="3">
    <source>
        <dbReference type="ARBA" id="ARBA00022679"/>
    </source>
</evidence>
<evidence type="ECO:0000256" key="5">
    <source>
        <dbReference type="ARBA" id="ARBA00022723"/>
    </source>
</evidence>
<dbReference type="InterPro" id="IPR052038">
    <property type="entry name" value="Type-VII_TA_antitoxin"/>
</dbReference>
<dbReference type="Proteomes" id="UP000000557">
    <property type="component" value="Chromosome"/>
</dbReference>
<keyword evidence="6" id="KW-0547">Nucleotide-binding</keyword>
<dbReference type="GO" id="GO:0046872">
    <property type="term" value="F:metal ion binding"/>
    <property type="evidence" value="ECO:0007669"/>
    <property type="project" value="UniProtKB-KW"/>
</dbReference>
<evidence type="ECO:0000256" key="4">
    <source>
        <dbReference type="ARBA" id="ARBA00022695"/>
    </source>
</evidence>
<dbReference type="eggNOG" id="COG1669">
    <property type="taxonomic scope" value="Bacteria"/>
</dbReference>
<dbReference type="InterPro" id="IPR043519">
    <property type="entry name" value="NT_sf"/>
</dbReference>
<proteinExistence type="inferred from homology"/>
<evidence type="ECO:0000256" key="9">
    <source>
        <dbReference type="ARBA" id="ARBA00038276"/>
    </source>
</evidence>
<dbReference type="STRING" id="251221.gene:10758643"/>
<evidence type="ECO:0000313" key="12">
    <source>
        <dbReference type="Proteomes" id="UP000000557"/>
    </source>
</evidence>
<dbReference type="GO" id="GO:0005524">
    <property type="term" value="F:ATP binding"/>
    <property type="evidence" value="ECO:0007669"/>
    <property type="project" value="UniProtKB-KW"/>
</dbReference>
<dbReference type="EMBL" id="BA000045">
    <property type="protein sequence ID" value="BAC89105.1"/>
    <property type="molecule type" value="Genomic_DNA"/>
</dbReference>
<dbReference type="InterPro" id="IPR002934">
    <property type="entry name" value="Polymerase_NTP_transf_dom"/>
</dbReference>
<keyword evidence="4" id="KW-0548">Nucleotidyltransferase</keyword>
<dbReference type="KEGG" id="gvi:glr1164"/>
<keyword evidence="8" id="KW-0460">Magnesium</keyword>
<dbReference type="GO" id="GO:0016779">
    <property type="term" value="F:nucleotidyltransferase activity"/>
    <property type="evidence" value="ECO:0007669"/>
    <property type="project" value="UniProtKB-KW"/>
</dbReference>
<dbReference type="EnsemblBacteria" id="BAC89105">
    <property type="protein sequence ID" value="BAC89105"/>
    <property type="gene ID" value="BAC89105"/>
</dbReference>
<organism evidence="11 12">
    <name type="scientific">Gloeobacter violaceus (strain ATCC 29082 / PCC 7421)</name>
    <dbReference type="NCBI Taxonomy" id="251221"/>
    <lineage>
        <taxon>Bacteria</taxon>
        <taxon>Bacillati</taxon>
        <taxon>Cyanobacteriota</taxon>
        <taxon>Cyanophyceae</taxon>
        <taxon>Gloeobacterales</taxon>
        <taxon>Gloeobacteraceae</taxon>
        <taxon>Gloeobacter</taxon>
    </lineage>
</organism>
<comment type="similarity">
    <text evidence="9">Belongs to the MntA antitoxin family.</text>
</comment>
<name>Q7NLG0_GLOVI</name>
<evidence type="ECO:0000313" key="11">
    <source>
        <dbReference type="EMBL" id="BAC89105.1"/>
    </source>
</evidence>
<keyword evidence="2" id="KW-1277">Toxin-antitoxin system</keyword>
<dbReference type="InParanoid" id="Q7NLG0"/>
<dbReference type="RefSeq" id="WP_011141164.1">
    <property type="nucleotide sequence ID" value="NC_005125.1"/>
</dbReference>
<feature type="domain" description="Polymerase nucleotidyl transferase" evidence="10">
    <location>
        <begin position="34"/>
        <end position="113"/>
    </location>
</feature>
<keyword evidence="3" id="KW-0808">Transferase</keyword>
<dbReference type="AlphaFoldDB" id="Q7NLG0"/>
<evidence type="ECO:0000256" key="6">
    <source>
        <dbReference type="ARBA" id="ARBA00022741"/>
    </source>
</evidence>
<keyword evidence="7" id="KW-0067">ATP-binding</keyword>
<accession>Q7NLG0</accession>
<dbReference type="PANTHER" id="PTHR33571">
    <property type="entry name" value="SSL8005 PROTEIN"/>
    <property type="match status" value="1"/>
</dbReference>
<dbReference type="PANTHER" id="PTHR33571:SF12">
    <property type="entry name" value="BSL3053 PROTEIN"/>
    <property type="match status" value="1"/>
</dbReference>
<dbReference type="SUPFAM" id="SSF81301">
    <property type="entry name" value="Nucleotidyltransferase"/>
    <property type="match status" value="1"/>
</dbReference>
<gene>
    <name evidence="11" type="ordered locus">glr1164</name>
</gene>
<keyword evidence="5" id="KW-0479">Metal-binding</keyword>
<dbReference type="PhylomeDB" id="Q7NLG0"/>
<dbReference type="Pfam" id="PF01909">
    <property type="entry name" value="NTP_transf_2"/>
    <property type="match status" value="1"/>
</dbReference>
<comment type="cofactor">
    <cofactor evidence="1">
        <name>Mg(2+)</name>
        <dbReference type="ChEBI" id="CHEBI:18420"/>
    </cofactor>
</comment>
<keyword evidence="12" id="KW-1185">Reference proteome</keyword>
<dbReference type="HOGENOM" id="CLU_130257_10_1_3"/>
<protein>
    <submittedName>
        <fullName evidence="11">Glr1164 protein</fullName>
    </submittedName>
</protein>
<dbReference type="Gene3D" id="3.30.460.10">
    <property type="entry name" value="Beta Polymerase, domain 2"/>
    <property type="match status" value="1"/>
</dbReference>
<evidence type="ECO:0000256" key="8">
    <source>
        <dbReference type="ARBA" id="ARBA00022842"/>
    </source>
</evidence>
<sequence length="113" mass="12902">MNGELRSISTEDTSLIPRRQGVLECLRCHWPEIQSYGVKTIAVFGSTARDEARPDSDVDLLVEFEADARVTFYQFCDLQDYLESILRIRVDLGTFDSLRPRTAAKILKEAVYV</sequence>
<evidence type="ECO:0000259" key="10">
    <source>
        <dbReference type="Pfam" id="PF01909"/>
    </source>
</evidence>
<evidence type="ECO:0000256" key="1">
    <source>
        <dbReference type="ARBA" id="ARBA00001946"/>
    </source>
</evidence>
<evidence type="ECO:0000256" key="2">
    <source>
        <dbReference type="ARBA" id="ARBA00022649"/>
    </source>
</evidence>
<dbReference type="OrthoDB" id="428157at2"/>
<reference evidence="11 12" key="2">
    <citation type="journal article" date="2003" name="DNA Res.">
        <title>Complete genome structure of Gloeobacter violaceus PCC 7421, a cyanobacterium that lacks thylakoids (supplement).</title>
        <authorList>
            <person name="Nakamura Y."/>
            <person name="Kaneko T."/>
            <person name="Sato S."/>
            <person name="Mimuro M."/>
            <person name="Miyashita H."/>
            <person name="Tsuchiya T."/>
            <person name="Sasamoto S."/>
            <person name="Watanabe A."/>
            <person name="Kawashima K."/>
            <person name="Kishida Y."/>
            <person name="Kiyokawa C."/>
            <person name="Kohara M."/>
            <person name="Matsumoto M."/>
            <person name="Matsuno A."/>
            <person name="Nakazaki N."/>
            <person name="Shimpo S."/>
            <person name="Takeuchi C."/>
            <person name="Yamada M."/>
            <person name="Tabata S."/>
        </authorList>
    </citation>
    <scope>NUCLEOTIDE SEQUENCE [LARGE SCALE GENOMIC DNA]</scope>
    <source>
        <strain evidence="12">ATCC 29082 / PCC 7421</strain>
    </source>
</reference>
<dbReference type="CDD" id="cd05403">
    <property type="entry name" value="NT_KNTase_like"/>
    <property type="match status" value="1"/>
</dbReference>